<sequence>MKTFLVIAAVLGLTSSAALAECAGHVTASAKVDKEATTASIATPAPDQPREEAAVLTRQQAEQTETTE</sequence>
<evidence type="ECO:0000313" key="3">
    <source>
        <dbReference type="EMBL" id="SMF38430.1"/>
    </source>
</evidence>
<dbReference type="OrthoDB" id="8374159at2"/>
<reference evidence="4" key="1">
    <citation type="submission" date="2017-04" db="EMBL/GenBank/DDBJ databases">
        <authorList>
            <person name="Varghese N."/>
            <person name="Submissions S."/>
        </authorList>
    </citation>
    <scope>NUCLEOTIDE SEQUENCE [LARGE SCALE GENOMIC DNA]</scope>
    <source>
        <strain evidence="4">B4P</strain>
    </source>
</reference>
<organism evidence="3 4">
    <name type="scientific">Xaviernesmea oryzae</name>
    <dbReference type="NCBI Taxonomy" id="464029"/>
    <lineage>
        <taxon>Bacteria</taxon>
        <taxon>Pseudomonadati</taxon>
        <taxon>Pseudomonadota</taxon>
        <taxon>Alphaproteobacteria</taxon>
        <taxon>Hyphomicrobiales</taxon>
        <taxon>Rhizobiaceae</taxon>
        <taxon>Rhizobium/Agrobacterium group</taxon>
        <taxon>Xaviernesmea</taxon>
    </lineage>
</organism>
<evidence type="ECO:0000256" key="2">
    <source>
        <dbReference type="SAM" id="SignalP"/>
    </source>
</evidence>
<proteinExistence type="predicted"/>
<feature type="chain" id="PRO_5012236870" evidence="2">
    <location>
        <begin position="21"/>
        <end position="68"/>
    </location>
</feature>
<dbReference type="Proteomes" id="UP000192903">
    <property type="component" value="Unassembled WGS sequence"/>
</dbReference>
<gene>
    <name evidence="3" type="ORF">SAMN02982989_1630</name>
</gene>
<name>A0A1X7ES54_9HYPH</name>
<keyword evidence="2" id="KW-0732">Signal</keyword>
<dbReference type="AlphaFoldDB" id="A0A1X7ES54"/>
<evidence type="ECO:0000313" key="4">
    <source>
        <dbReference type="Proteomes" id="UP000192903"/>
    </source>
</evidence>
<feature type="region of interest" description="Disordered" evidence="1">
    <location>
        <begin position="33"/>
        <end position="68"/>
    </location>
</feature>
<feature type="compositionally biased region" description="Low complexity" evidence="1">
    <location>
        <begin position="59"/>
        <end position="68"/>
    </location>
</feature>
<protein>
    <submittedName>
        <fullName evidence="3">Uncharacterized protein</fullName>
    </submittedName>
</protein>
<keyword evidence="4" id="KW-1185">Reference proteome</keyword>
<feature type="signal peptide" evidence="2">
    <location>
        <begin position="1"/>
        <end position="20"/>
    </location>
</feature>
<dbReference type="RefSeq" id="WP_085421922.1">
    <property type="nucleotide sequence ID" value="NZ_FXAF01000006.1"/>
</dbReference>
<dbReference type="STRING" id="464029.SAMN02982989_1630"/>
<evidence type="ECO:0000256" key="1">
    <source>
        <dbReference type="SAM" id="MobiDB-lite"/>
    </source>
</evidence>
<dbReference type="EMBL" id="FXAF01000006">
    <property type="protein sequence ID" value="SMF38430.1"/>
    <property type="molecule type" value="Genomic_DNA"/>
</dbReference>
<accession>A0A1X7ES54</accession>